<dbReference type="OrthoDB" id="5240389at2759"/>
<dbReference type="EMBL" id="CM003101">
    <property type="protein sequence ID" value="KUI68939.1"/>
    <property type="molecule type" value="Genomic_DNA"/>
</dbReference>
<name>A0A194VXJ5_CYTMA</name>
<dbReference type="Proteomes" id="UP000078559">
    <property type="component" value="Chromosome 4"/>
</dbReference>
<organism evidence="2 3">
    <name type="scientific">Cytospora mali</name>
    <name type="common">Apple Valsa canker fungus</name>
    <name type="synonym">Valsa mali</name>
    <dbReference type="NCBI Taxonomy" id="578113"/>
    <lineage>
        <taxon>Eukaryota</taxon>
        <taxon>Fungi</taxon>
        <taxon>Dikarya</taxon>
        <taxon>Ascomycota</taxon>
        <taxon>Pezizomycotina</taxon>
        <taxon>Sordariomycetes</taxon>
        <taxon>Sordariomycetidae</taxon>
        <taxon>Diaporthales</taxon>
        <taxon>Cytosporaceae</taxon>
        <taxon>Cytospora</taxon>
    </lineage>
</organism>
<accession>A0A194VXJ5</accession>
<feature type="compositionally biased region" description="Pro residues" evidence="1">
    <location>
        <begin position="60"/>
        <end position="74"/>
    </location>
</feature>
<feature type="compositionally biased region" description="Pro residues" evidence="1">
    <location>
        <begin position="133"/>
        <end position="147"/>
    </location>
</feature>
<dbReference type="AlphaFoldDB" id="A0A194VXJ5"/>
<evidence type="ECO:0000313" key="3">
    <source>
        <dbReference type="Proteomes" id="UP000078559"/>
    </source>
</evidence>
<reference evidence="2" key="1">
    <citation type="submission" date="2014-12" db="EMBL/GenBank/DDBJ databases">
        <title>Genome Sequence of Valsa Canker Pathogens Uncovers a Specific Adaption of Colonization on Woody Bark.</title>
        <authorList>
            <person name="Yin Z."/>
            <person name="Liu H."/>
            <person name="Gao X."/>
            <person name="Li Z."/>
            <person name="Song N."/>
            <person name="Ke X."/>
            <person name="Dai Q."/>
            <person name="Wu Y."/>
            <person name="Sun Y."/>
            <person name="Xu J.-R."/>
            <person name="Kang Z.K."/>
            <person name="Wang L."/>
            <person name="Huang L."/>
        </authorList>
    </citation>
    <scope>NUCLEOTIDE SEQUENCE [LARGE SCALE GENOMIC DNA]</scope>
    <source>
        <strain evidence="2">03-8</strain>
    </source>
</reference>
<keyword evidence="3" id="KW-1185">Reference proteome</keyword>
<proteinExistence type="predicted"/>
<protein>
    <submittedName>
        <fullName evidence="2">Uncharacterized protein</fullName>
    </submittedName>
</protein>
<feature type="region of interest" description="Disordered" evidence="1">
    <location>
        <begin position="1"/>
        <end position="154"/>
    </location>
</feature>
<gene>
    <name evidence="2" type="ORF">VM1G_11561</name>
</gene>
<evidence type="ECO:0000256" key="1">
    <source>
        <dbReference type="SAM" id="MobiDB-lite"/>
    </source>
</evidence>
<evidence type="ECO:0000313" key="2">
    <source>
        <dbReference type="EMBL" id="KUI68939.1"/>
    </source>
</evidence>
<sequence length="433" mass="48163">MQTKNARIRFSAGTRTGAGRLSRGVRRSVLPNDPVRSPAGRNAASSGFLATPGISNSPALTPPASIPVPVPIPGGGPDSSPIVPQSQAHRQPHGSENPDYHYQPQYAPRVATGRGSGGGDDSDSSSSDESPSPRGPRPNPLGPPPDGSPLRGSDEFSNYWAEMEALVAQYVADCLPLAMPLDFMDNNPEEEALYWTYCSPAEIARWMLLLPDYAKYMFQARIWRILNERIFDWNSTFWAADDYIVEDELFMNDDSPQTFTARQEFLRLRPAIINFVRDHLITGRKHRAVSIEVTADILICFDPYFRPEFAPSSQDEGDRLLDRTLQLVQRAFEIDLHMRRANALFISYQAIRGRPIWTEEHGFESIKAHEADVSLPASSRGGVERDSTTSLGIVPGLMRYDIVRENGDASRFESSVCRPVKAFIDLKMKDVVP</sequence>